<evidence type="ECO:0000256" key="6">
    <source>
        <dbReference type="ARBA" id="ARBA00022989"/>
    </source>
</evidence>
<keyword evidence="5 8" id="KW-0812">Transmembrane</keyword>
<dbReference type="EMBL" id="BMIB01000003">
    <property type="protein sequence ID" value="GGH73716.1"/>
    <property type="molecule type" value="Genomic_DNA"/>
</dbReference>
<comment type="similarity">
    <text evidence="2">Belongs to the autoinducer-2 exporter (AI-2E) (TC 2.A.86) family.</text>
</comment>
<proteinExistence type="inferred from homology"/>
<evidence type="ECO:0000256" key="2">
    <source>
        <dbReference type="ARBA" id="ARBA00009773"/>
    </source>
</evidence>
<evidence type="ECO:0000256" key="1">
    <source>
        <dbReference type="ARBA" id="ARBA00004651"/>
    </source>
</evidence>
<evidence type="ECO:0000313" key="9">
    <source>
        <dbReference type="EMBL" id="GGH73716.1"/>
    </source>
</evidence>
<name>A0A917J1B0_9BACT</name>
<evidence type="ECO:0000256" key="7">
    <source>
        <dbReference type="ARBA" id="ARBA00023136"/>
    </source>
</evidence>
<dbReference type="Pfam" id="PF01594">
    <property type="entry name" value="AI-2E_transport"/>
    <property type="match status" value="1"/>
</dbReference>
<feature type="transmembrane region" description="Helical" evidence="8">
    <location>
        <begin position="59"/>
        <end position="81"/>
    </location>
</feature>
<dbReference type="AlphaFoldDB" id="A0A917J1B0"/>
<protein>
    <submittedName>
        <fullName evidence="9">AI-2E family transporter</fullName>
    </submittedName>
</protein>
<feature type="transmembrane region" description="Helical" evidence="8">
    <location>
        <begin position="294"/>
        <end position="318"/>
    </location>
</feature>
<keyword evidence="7 8" id="KW-0472">Membrane</keyword>
<feature type="transmembrane region" description="Helical" evidence="8">
    <location>
        <begin position="227"/>
        <end position="257"/>
    </location>
</feature>
<keyword evidence="6 8" id="KW-1133">Transmembrane helix</keyword>
<reference evidence="9" key="1">
    <citation type="journal article" date="2014" name="Int. J. Syst. Evol. Microbiol.">
        <title>Complete genome sequence of Corynebacterium casei LMG S-19264T (=DSM 44701T), isolated from a smear-ripened cheese.</title>
        <authorList>
            <consortium name="US DOE Joint Genome Institute (JGI-PGF)"/>
            <person name="Walter F."/>
            <person name="Albersmeier A."/>
            <person name="Kalinowski J."/>
            <person name="Ruckert C."/>
        </authorList>
    </citation>
    <scope>NUCLEOTIDE SEQUENCE</scope>
    <source>
        <strain evidence="9">CGMCC 1.15290</strain>
    </source>
</reference>
<feature type="transmembrane region" description="Helical" evidence="8">
    <location>
        <begin position="7"/>
        <end position="24"/>
    </location>
</feature>
<dbReference type="PANTHER" id="PTHR21716">
    <property type="entry name" value="TRANSMEMBRANE PROTEIN"/>
    <property type="match status" value="1"/>
</dbReference>
<keyword evidence="3" id="KW-0813">Transport</keyword>
<dbReference type="PANTHER" id="PTHR21716:SF53">
    <property type="entry name" value="PERMEASE PERM-RELATED"/>
    <property type="match status" value="1"/>
</dbReference>
<comment type="subcellular location">
    <subcellularLocation>
        <location evidence="1">Cell membrane</location>
        <topology evidence="1">Multi-pass membrane protein</topology>
    </subcellularLocation>
</comment>
<dbReference type="RefSeq" id="WP_188954699.1">
    <property type="nucleotide sequence ID" value="NZ_BMIB01000003.1"/>
</dbReference>
<feature type="transmembrane region" description="Helical" evidence="8">
    <location>
        <begin position="30"/>
        <end position="47"/>
    </location>
</feature>
<dbReference type="Proteomes" id="UP000627292">
    <property type="component" value="Unassembled WGS sequence"/>
</dbReference>
<reference evidence="9" key="2">
    <citation type="submission" date="2020-09" db="EMBL/GenBank/DDBJ databases">
        <authorList>
            <person name="Sun Q."/>
            <person name="Zhou Y."/>
        </authorList>
    </citation>
    <scope>NUCLEOTIDE SEQUENCE</scope>
    <source>
        <strain evidence="9">CGMCC 1.15290</strain>
    </source>
</reference>
<evidence type="ECO:0000256" key="3">
    <source>
        <dbReference type="ARBA" id="ARBA00022448"/>
    </source>
</evidence>
<evidence type="ECO:0000256" key="4">
    <source>
        <dbReference type="ARBA" id="ARBA00022475"/>
    </source>
</evidence>
<accession>A0A917J1B0</accession>
<dbReference type="GO" id="GO:0005886">
    <property type="term" value="C:plasma membrane"/>
    <property type="evidence" value="ECO:0007669"/>
    <property type="project" value="UniProtKB-SubCell"/>
</dbReference>
<evidence type="ECO:0000256" key="5">
    <source>
        <dbReference type="ARBA" id="ARBA00022692"/>
    </source>
</evidence>
<feature type="transmembrane region" description="Helical" evidence="8">
    <location>
        <begin position="199"/>
        <end position="221"/>
    </location>
</feature>
<feature type="transmembrane region" description="Helical" evidence="8">
    <location>
        <begin position="137"/>
        <end position="161"/>
    </location>
</feature>
<gene>
    <name evidence="9" type="ORF">GCM10011379_35530</name>
</gene>
<sequence>MQSIKILKAAAVLAIPVLLIAILVAGKPFFVPICFAGLLAMLLLPVARWLQRNGWPPVVSILCSMLLLALALAGIVLFISWQVSDIAENAGKLEQEIARRYQELRTYIATEYGISPEKQQQMLKEQQSGSSGKAASIITGIISGLGSFLTNLLLVFVYIFLFMHFRGRIKGFIIRLVPQSSQAAAIVTIQEVQQVIQKYLGGLALMIAMLWVMYGIGFSIAGVKNALFFAILCGLLEIVPFVGNLTGTAVTLLMALVQGGGTNLIIGILVTYALVQFIQSYLLEPLVVGAEVNINPMATIVGLVAGEFIWGIPGMILAIPLMGMLKIICDHVPALQPYAYLMGQEKKQDDKKKRQQPADA</sequence>
<keyword evidence="10" id="KW-1185">Reference proteome</keyword>
<feature type="transmembrane region" description="Helical" evidence="8">
    <location>
        <begin position="264"/>
        <end position="282"/>
    </location>
</feature>
<organism evidence="9 10">
    <name type="scientific">Filimonas zeae</name>
    <dbReference type="NCBI Taxonomy" id="1737353"/>
    <lineage>
        <taxon>Bacteria</taxon>
        <taxon>Pseudomonadati</taxon>
        <taxon>Bacteroidota</taxon>
        <taxon>Chitinophagia</taxon>
        <taxon>Chitinophagales</taxon>
        <taxon>Chitinophagaceae</taxon>
        <taxon>Filimonas</taxon>
    </lineage>
</organism>
<comment type="caution">
    <text evidence="9">The sequence shown here is derived from an EMBL/GenBank/DDBJ whole genome shotgun (WGS) entry which is preliminary data.</text>
</comment>
<evidence type="ECO:0000313" key="10">
    <source>
        <dbReference type="Proteomes" id="UP000627292"/>
    </source>
</evidence>
<dbReference type="InterPro" id="IPR002549">
    <property type="entry name" value="AI-2E-like"/>
</dbReference>
<evidence type="ECO:0000256" key="8">
    <source>
        <dbReference type="SAM" id="Phobius"/>
    </source>
</evidence>
<keyword evidence="4" id="KW-1003">Cell membrane</keyword>